<dbReference type="GO" id="GO:0005874">
    <property type="term" value="C:microtubule"/>
    <property type="evidence" value="ECO:0007669"/>
    <property type="project" value="UniProtKB-KW"/>
</dbReference>
<dbReference type="GO" id="GO:0008017">
    <property type="term" value="F:microtubule binding"/>
    <property type="evidence" value="ECO:0007669"/>
    <property type="project" value="InterPro"/>
</dbReference>
<dbReference type="GO" id="GO:0007018">
    <property type="term" value="P:microtubule-based movement"/>
    <property type="evidence" value="ECO:0007669"/>
    <property type="project" value="InterPro"/>
</dbReference>
<feature type="coiled-coil region" evidence="8">
    <location>
        <begin position="681"/>
        <end position="708"/>
    </location>
</feature>
<evidence type="ECO:0000256" key="6">
    <source>
        <dbReference type="ARBA" id="ARBA00034488"/>
    </source>
</evidence>
<feature type="domain" description="Kinesin motor" evidence="10">
    <location>
        <begin position="337"/>
        <end position="674"/>
    </location>
</feature>
<evidence type="ECO:0000256" key="5">
    <source>
        <dbReference type="ARBA" id="ARBA00023175"/>
    </source>
</evidence>
<feature type="compositionally biased region" description="Polar residues" evidence="9">
    <location>
        <begin position="156"/>
        <end position="166"/>
    </location>
</feature>
<evidence type="ECO:0000256" key="8">
    <source>
        <dbReference type="SAM" id="Coils"/>
    </source>
</evidence>
<evidence type="ECO:0000313" key="12">
    <source>
        <dbReference type="Proteomes" id="UP000734854"/>
    </source>
</evidence>
<feature type="binding site" evidence="7">
    <location>
        <begin position="418"/>
        <end position="425"/>
    </location>
    <ligand>
        <name>ATP</name>
        <dbReference type="ChEBI" id="CHEBI:30616"/>
    </ligand>
</feature>
<feature type="region of interest" description="Disordered" evidence="9">
    <location>
        <begin position="2900"/>
        <end position="2920"/>
    </location>
</feature>
<feature type="coiled-coil region" evidence="8">
    <location>
        <begin position="1457"/>
        <end position="1491"/>
    </location>
</feature>
<dbReference type="InterPro" id="IPR001752">
    <property type="entry name" value="Kinesin_motor_dom"/>
</dbReference>
<feature type="compositionally biased region" description="Polar residues" evidence="9">
    <location>
        <begin position="2793"/>
        <end position="2809"/>
    </location>
</feature>
<dbReference type="SUPFAM" id="SSF52540">
    <property type="entry name" value="P-loop containing nucleoside triphosphate hydrolases"/>
    <property type="match status" value="1"/>
</dbReference>
<dbReference type="InterPro" id="IPR044986">
    <property type="entry name" value="KIF15/KIN-12"/>
</dbReference>
<dbReference type="PANTHER" id="PTHR37739">
    <property type="entry name" value="KINESIN-LIKE PROTEIN KIN-12D"/>
    <property type="match status" value="1"/>
</dbReference>
<dbReference type="FunFam" id="3.40.850.10:FF:000033">
    <property type="entry name" value="Kinesin-like protein KIN-12E"/>
    <property type="match status" value="1"/>
</dbReference>
<evidence type="ECO:0000256" key="4">
    <source>
        <dbReference type="ARBA" id="ARBA00023054"/>
    </source>
</evidence>
<organism evidence="11 12">
    <name type="scientific">Zingiber officinale</name>
    <name type="common">Ginger</name>
    <name type="synonym">Amomum zingiber</name>
    <dbReference type="NCBI Taxonomy" id="94328"/>
    <lineage>
        <taxon>Eukaryota</taxon>
        <taxon>Viridiplantae</taxon>
        <taxon>Streptophyta</taxon>
        <taxon>Embryophyta</taxon>
        <taxon>Tracheophyta</taxon>
        <taxon>Spermatophyta</taxon>
        <taxon>Magnoliopsida</taxon>
        <taxon>Liliopsida</taxon>
        <taxon>Zingiberales</taxon>
        <taxon>Zingiberaceae</taxon>
        <taxon>Zingiber</taxon>
    </lineage>
</organism>
<feature type="coiled-coil region" evidence="8">
    <location>
        <begin position="931"/>
        <end position="979"/>
    </location>
</feature>
<evidence type="ECO:0000256" key="7">
    <source>
        <dbReference type="PROSITE-ProRule" id="PRU00283"/>
    </source>
</evidence>
<feature type="coiled-coil region" evidence="8">
    <location>
        <begin position="1765"/>
        <end position="1845"/>
    </location>
</feature>
<feature type="region of interest" description="Disordered" evidence="9">
    <location>
        <begin position="254"/>
        <end position="290"/>
    </location>
</feature>
<evidence type="ECO:0000313" key="11">
    <source>
        <dbReference type="EMBL" id="KAG6512049.1"/>
    </source>
</evidence>
<dbReference type="Gene3D" id="3.40.850.10">
    <property type="entry name" value="Kinesin motor domain"/>
    <property type="match status" value="1"/>
</dbReference>
<feature type="compositionally biased region" description="Polar residues" evidence="9">
    <location>
        <begin position="257"/>
        <end position="290"/>
    </location>
</feature>
<keyword evidence="5 7" id="KW-0505">Motor protein</keyword>
<dbReference type="SMART" id="SM00129">
    <property type="entry name" value="KISc"/>
    <property type="match status" value="1"/>
</dbReference>
<evidence type="ECO:0000256" key="2">
    <source>
        <dbReference type="ARBA" id="ARBA00022741"/>
    </source>
</evidence>
<dbReference type="PANTHER" id="PTHR37739:SF8">
    <property type="entry name" value="KINESIN-LIKE PROTEIN KIN-12D"/>
    <property type="match status" value="1"/>
</dbReference>
<evidence type="ECO:0000259" key="10">
    <source>
        <dbReference type="PROSITE" id="PS50067"/>
    </source>
</evidence>
<feature type="region of interest" description="Disordered" evidence="9">
    <location>
        <begin position="2793"/>
        <end position="2822"/>
    </location>
</feature>
<feature type="coiled-coil region" evidence="8">
    <location>
        <begin position="1618"/>
        <end position="1659"/>
    </location>
</feature>
<dbReference type="InterPro" id="IPR036961">
    <property type="entry name" value="Kinesin_motor_dom_sf"/>
</dbReference>
<feature type="coiled-coil region" evidence="8">
    <location>
        <begin position="2621"/>
        <end position="2734"/>
    </location>
</feature>
<feature type="coiled-coil region" evidence="8">
    <location>
        <begin position="1163"/>
        <end position="1228"/>
    </location>
</feature>
<feature type="coiled-coil region" evidence="8">
    <location>
        <begin position="2154"/>
        <end position="2181"/>
    </location>
</feature>
<keyword evidence="12" id="KW-1185">Reference proteome</keyword>
<feature type="coiled-coil region" evidence="8">
    <location>
        <begin position="1257"/>
        <end position="1284"/>
    </location>
</feature>
<feature type="region of interest" description="Disordered" evidence="9">
    <location>
        <begin position="120"/>
        <end position="202"/>
    </location>
</feature>
<keyword evidence="4 8" id="KW-0175">Coiled coil</keyword>
<protein>
    <recommendedName>
        <fullName evidence="10">Kinesin motor domain-containing protein</fullName>
    </recommendedName>
</protein>
<dbReference type="InterPro" id="IPR027417">
    <property type="entry name" value="P-loop_NTPase"/>
</dbReference>
<feature type="coiled-coil region" evidence="8">
    <location>
        <begin position="2923"/>
        <end position="2999"/>
    </location>
</feature>
<gene>
    <name evidence="11" type="ORF">ZIOFF_030141</name>
</gene>
<accession>A0A8J5GZH3</accession>
<keyword evidence="3 7" id="KW-0067">ATP-binding</keyword>
<name>A0A8J5GZH3_ZINOF</name>
<keyword evidence="2 7" id="KW-0547">Nucleotide-binding</keyword>
<feature type="coiled-coil region" evidence="8">
    <location>
        <begin position="2837"/>
        <end position="2864"/>
    </location>
</feature>
<dbReference type="Pfam" id="PF00225">
    <property type="entry name" value="Kinesin"/>
    <property type="match status" value="1"/>
</dbReference>
<evidence type="ECO:0000256" key="9">
    <source>
        <dbReference type="SAM" id="MobiDB-lite"/>
    </source>
</evidence>
<feature type="coiled-coil region" evidence="8">
    <location>
        <begin position="2509"/>
        <end position="2536"/>
    </location>
</feature>
<feature type="compositionally biased region" description="Polar residues" evidence="9">
    <location>
        <begin position="177"/>
        <end position="193"/>
    </location>
</feature>
<feature type="coiled-coil region" evidence="8">
    <location>
        <begin position="2301"/>
        <end position="2328"/>
    </location>
</feature>
<feature type="coiled-coil region" evidence="8">
    <location>
        <begin position="1334"/>
        <end position="1414"/>
    </location>
</feature>
<feature type="coiled-coil region" evidence="8">
    <location>
        <begin position="1071"/>
        <end position="1133"/>
    </location>
</feature>
<proteinExistence type="inferred from homology"/>
<dbReference type="Proteomes" id="UP000734854">
    <property type="component" value="Unassembled WGS sequence"/>
</dbReference>
<comment type="similarity">
    <text evidence="6">Belongs to the TRAFAC class myosin-kinesin ATPase superfamily. Kinesin family. KIN-12 subfamily.</text>
</comment>
<sequence length="3174" mass="363025">MNSNPRHVGTVHFKSASNPVHFSSLLPNSKSSALLEFFYSRSLELASVKGKEEETDDDSAEICRPQIQLDPARSSLFDHLDSFLHVFTPDLVPEFLVKFTCFFFRMLRDLRIFRRHSNAGKAHTSESNDENLAADPSHPPDSQPESDPGRAPLLTIQDQNPSTGVDQGTILRRKMETTPSKSQANGPDSSHLQFRTPEKMTGRRRFSLATKGELGASGAECGDDLSCHGPNSHLPPLCRGPGGGYGLNTPRACRTTGRASSVHSDCSSTQSTPTKSVSKPANSGFSNTRPPLSVGSRTISMASKVAPLLVTTPSVVNSVEVPHFELKEDPSFWMDHNVQVVIRVRPLNTTEKNLQGFRRCLKQESAHNITWIGQPETRFTFDYVACETINQEMLFRVAGLPMVENCMSGYNSCVFAYGQTGSGKTYTMLGEFGELEVKPSLNRGMTPRIFEFLFARIKAEEESRRDENIKYSCKCSFLEIYNEQITDLLDPSCSNLLLREDIRKGVYVENLSEYVVENVHDILKLLIQGAANRKVAATNMNRESSRSHSVFTCIIESRWEKDSTMNLRFARLNLVDLAGSERQKTSGAEGERLKEAANINKSLSTLGHVIMVLADVAHGKQRHVPYRDSRLTFLLQDSLGGNSKTMIIANVSPSICSANETLSTLKFAQRSRLIQNNAVVNEDASGDVIALRQQIRLLKEELAVLKRQNVSRSLSFRTAIFEDCKSETSDDISVERFPIMTEANVDELQTDDNLNSIKVSMKQLKSLEAILAGALRREKMADTTIKQLEAEIEQLNRLVRQREEDTQSTKMMLKFREDKIRRMESLLEGQMPIDSYLLEEKASLSEEMQLLRAKVDRNPEVTRFALENIRLLDQLRRYQDFYEGEREFLLTDITELRNKLIQVFDGKSELDQLLKSDMAGNSLLACSSRDSESLFAQLNKTNQELESCKSELQSCLETNERLTREINNLHAELNDTMSANHVQHASLEHQNTGKLESYQIEHQFYQSKTECSHDMAKQVEEILNLQLELDIVKTILAEERSSRTLVEERADHSNNEFKSAKERVLYMTKQYDDIKNELKDARSIIEAIESEQILLINDLEGTRDKCDQQEEFLKKQDEEISLLRNQLSFHSNEITQLSLVQGEQKDVPLQSHDIEDSPLQIKLRKMQASLEKARDLNIRLSDQVSQISLEQEMEEVRRQVEIETAEVIVCLQEELVALQKQADDSKKNEAICKQNLIALEAELKEHQIRLCLVNEENGKLHEVVDEKERELRSLADNWEALASEIMNILADGNNSLDKATDQMASISDSFPQRNWIGEQVGRIIRSISDRDLLIEELQKSLEEAQGIRGDMEQKLSSLKGATLAITEAQLQESNDKEREIVRLSSDIEEKESTLTELKKKIEANEEQIKKSELCATVAFMTVGKLSEMNEVHLREIAHVKLLLEAQLQESHDKEREIVQLSSDIAEKESILSEFEKKIEANEEQIKKSELCATAAFTTVGKLSEMNEVHLREIAHVKLLLEAQLQESHDKDREIVRLSSDIAEKESILSKFEKKIEANEEQIKKSELCATAAFMTVGKLSEMNEVHLCEIAHVKLLIDESKEVISEKESVLHHQIILNVNAEKEIQALSMKLKQNEDIIAELKKLYQDKERARELEKMERKEDDKFSKVTRCINEFKSRLNAIKSCMNDGSEPVTGCAEVQSVGRCTKGESHISVDQIKDNMIPDSEKHELQIVRGLLNVGSDKLLSNTECESSCGYMSENSFEKQSMMEEMQTAVRNLQDVQAQMVQVVEENKQLKKSEKLSQTFIAKLRDDVLQLKSEMVEKEEVFKLGLQQLENKLQSMENNTMENSTYWQKTKEALEIEVNDTKAMAAQKSIEAIHLLAKVEEAQATMQEADIMVNMLLQANETAKLDIEQLQDTKTTLCYEKECLVDEMQCLKLSLEMKEKEYKSLEKNFESTLIHTKDLVLDLEDVYRNTQEAFTDNFESLAQELELIKSHVQEYKESTRSCLEETWSEIIRKDCALSVLHLCHMGILIERITGLDMENRLLQHGLCRSNIVIADLSERNVKSKKELEMCSILKGKLLVDINNGFNRIARKEAETNEFNERLNIFENKILKLQLQEASMLARSNSIVSELSVLMKDLDDKNRIGLTVLSSQEKLLAEKEKELEAKTQLLSEVQMVNGMLISSFRQELDLLHDEPKIQMEPDVSIIGNKRCCKDSELIEKLMNLRTELIITDSFAKEIELLVLFSELELNMLGNNQMASCIAELEREICISNSMIENIKSELILSKVDGELHCKEMHFLYNENEKMKIELLELQEDHLKITKELQDKVYSLEAFTTYLESDLSRKTVELRDLVNAHTVISNELDTKTEFFDIQSEETKFLKSENDWLKNKLLSVQTENTETYYMLGHRIRHGSELVQYIDLAVSRLFHEIDGMFLLMMERMHRDNFEHSTMAKKFIDEIDILGIAMKTLVSENSEFQSELMHKDEIIKGILFDLSLLQEHASIEKDQEDELKEMAATIESLEDELKSRSHELDEAVCHWKRLEAKLLEKNDLISALECQLAEKNEMLTIIYAENYELKSHMEQVSNMKSSLEEDIKGKGIVIERLEEDILDLSTAIGERNNIIEDLQNEISKHKEEKDQLDSEVLALKEKMEMLQAQAEENEAIATEARQIAKARTAYAEEKEEEVKLLEQSIEELECTVYALENQVDIVKEEAEKQRLQREEIELELHSVRDHVVQQNVQVLQKEIVKRDAEIVQFKAHISELNMHAEAQAREYKQKFRELEAMAQQVNGDPASSNAASSTTMKSDKSSAKPRGSSSPFKCIGLGLVQQINSEKDEDLTAARHKIEELESLAASRQKEIFMLNTRLAQAESMTHDVIRDLIGVKLDMTSLLDEPETPKMKETAQTQSTRSGLKEEDISKLKKELNEFIEERQSWLHEIKQKHSEMANARMMAEKLRQREQFLNTENEMLKVENTKYKKMIMELEDEVKKFSNHQNFQHRIHHHAKIKEENTMLKIENEDMTLRLKRSEQILSRVKEELARYRSSSGKGPYIDFDEEEQLRKELEESESERIQLAQKLLSLCTSILKAAGLSEPTNNSNHPSVAEEGLCRLKNHINSLENELEDFKLKCKLLDEKIRLCDLLQQISPQHLKTHENYLSSSTSQSPSVSS</sequence>
<dbReference type="EMBL" id="JACMSC010000008">
    <property type="protein sequence ID" value="KAG6512049.1"/>
    <property type="molecule type" value="Genomic_DNA"/>
</dbReference>
<comment type="caution">
    <text evidence="11">The sequence shown here is derived from an EMBL/GenBank/DDBJ whole genome shotgun (WGS) entry which is preliminary data.</text>
</comment>
<feature type="coiled-coil region" evidence="8">
    <location>
        <begin position="778"/>
        <end position="805"/>
    </location>
</feature>
<dbReference type="PROSITE" id="PS00411">
    <property type="entry name" value="KINESIN_MOTOR_1"/>
    <property type="match status" value="1"/>
</dbReference>
<feature type="coiled-coil region" evidence="8">
    <location>
        <begin position="1899"/>
        <end position="1954"/>
    </location>
</feature>
<dbReference type="InterPro" id="IPR019821">
    <property type="entry name" value="Kinesin_motor_CS"/>
</dbReference>
<feature type="coiled-coil region" evidence="8">
    <location>
        <begin position="3023"/>
        <end position="3082"/>
    </location>
</feature>
<dbReference type="PRINTS" id="PR00380">
    <property type="entry name" value="KINESINHEAVY"/>
</dbReference>
<evidence type="ECO:0000256" key="1">
    <source>
        <dbReference type="ARBA" id="ARBA00022701"/>
    </source>
</evidence>
<dbReference type="GO" id="GO:0003777">
    <property type="term" value="F:microtubule motor activity"/>
    <property type="evidence" value="ECO:0007669"/>
    <property type="project" value="InterPro"/>
</dbReference>
<dbReference type="PROSITE" id="PS50067">
    <property type="entry name" value="KINESIN_MOTOR_2"/>
    <property type="match status" value="1"/>
</dbReference>
<evidence type="ECO:0000256" key="3">
    <source>
        <dbReference type="ARBA" id="ARBA00022840"/>
    </source>
</evidence>
<reference evidence="11 12" key="1">
    <citation type="submission" date="2020-08" db="EMBL/GenBank/DDBJ databases">
        <title>Plant Genome Project.</title>
        <authorList>
            <person name="Zhang R.-G."/>
        </authorList>
    </citation>
    <scope>NUCLEOTIDE SEQUENCE [LARGE SCALE GENOMIC DNA]</scope>
    <source>
        <tissue evidence="11">Rhizome</tissue>
    </source>
</reference>
<keyword evidence="1" id="KW-0493">Microtubule</keyword>
<dbReference type="GO" id="GO:0005524">
    <property type="term" value="F:ATP binding"/>
    <property type="evidence" value="ECO:0007669"/>
    <property type="project" value="UniProtKB-UniRule"/>
</dbReference>